<dbReference type="GO" id="GO:0015833">
    <property type="term" value="P:peptide transport"/>
    <property type="evidence" value="ECO:0007669"/>
    <property type="project" value="InterPro"/>
</dbReference>
<dbReference type="GO" id="GO:0005886">
    <property type="term" value="C:plasma membrane"/>
    <property type="evidence" value="ECO:0007669"/>
    <property type="project" value="UniProtKB-SubCell"/>
</dbReference>
<evidence type="ECO:0000259" key="10">
    <source>
        <dbReference type="PROSITE" id="PS50893"/>
    </source>
</evidence>
<evidence type="ECO:0000256" key="5">
    <source>
        <dbReference type="ARBA" id="ARBA00022519"/>
    </source>
</evidence>
<dbReference type="SUPFAM" id="SSF52540">
    <property type="entry name" value="P-loop containing nucleoside triphosphate hydrolases"/>
    <property type="match status" value="1"/>
</dbReference>
<evidence type="ECO:0000256" key="2">
    <source>
        <dbReference type="ARBA" id="ARBA00005417"/>
    </source>
</evidence>
<keyword evidence="7 11" id="KW-0067">ATP-binding</keyword>
<dbReference type="PANTHER" id="PTHR43297">
    <property type="entry name" value="OLIGOPEPTIDE TRANSPORT ATP-BINDING PROTEIN APPD"/>
    <property type="match status" value="1"/>
</dbReference>
<reference evidence="11 12" key="1">
    <citation type="journal article" date="2019" name="Nat. Microbiol.">
        <title>Mediterranean grassland soil C-N compound turnover is dependent on rainfall and depth, and is mediated by genomically divergent microorganisms.</title>
        <authorList>
            <person name="Diamond S."/>
            <person name="Andeer P.F."/>
            <person name="Li Z."/>
            <person name="Crits-Christoph A."/>
            <person name="Burstein D."/>
            <person name="Anantharaman K."/>
            <person name="Lane K.R."/>
            <person name="Thomas B.C."/>
            <person name="Pan C."/>
            <person name="Northen T.R."/>
            <person name="Banfield J.F."/>
        </authorList>
    </citation>
    <scope>NUCLEOTIDE SEQUENCE [LARGE SCALE GENOMIC DNA]</scope>
    <source>
        <strain evidence="11">WS_1</strain>
    </source>
</reference>
<keyword evidence="6" id="KW-0547">Nucleotide-binding</keyword>
<feature type="domain" description="ABC transporter" evidence="10">
    <location>
        <begin position="6"/>
        <end position="305"/>
    </location>
</feature>
<dbReference type="GO" id="GO:0005524">
    <property type="term" value="F:ATP binding"/>
    <property type="evidence" value="ECO:0007669"/>
    <property type="project" value="UniProtKB-KW"/>
</dbReference>
<evidence type="ECO:0000256" key="4">
    <source>
        <dbReference type="ARBA" id="ARBA00022475"/>
    </source>
</evidence>
<comment type="caution">
    <text evidence="11">The sequence shown here is derived from an EMBL/GenBank/DDBJ whole genome shotgun (WGS) entry which is preliminary data.</text>
</comment>
<gene>
    <name evidence="11" type="ORF">E6K71_06815</name>
</gene>
<keyword evidence="3" id="KW-0813">Transport</keyword>
<keyword evidence="5" id="KW-0997">Cell inner membrane</keyword>
<dbReference type="EMBL" id="VBOR01000068">
    <property type="protein sequence ID" value="TMQ48671.1"/>
    <property type="molecule type" value="Genomic_DNA"/>
</dbReference>
<evidence type="ECO:0000256" key="8">
    <source>
        <dbReference type="ARBA" id="ARBA00022967"/>
    </source>
</evidence>
<evidence type="ECO:0000256" key="3">
    <source>
        <dbReference type="ARBA" id="ARBA00022448"/>
    </source>
</evidence>
<dbReference type="InterPro" id="IPR050388">
    <property type="entry name" value="ABC_Ni/Peptide_Import"/>
</dbReference>
<evidence type="ECO:0000256" key="9">
    <source>
        <dbReference type="ARBA" id="ARBA00023136"/>
    </source>
</evidence>
<dbReference type="PROSITE" id="PS50893">
    <property type="entry name" value="ABC_TRANSPORTER_2"/>
    <property type="match status" value="1"/>
</dbReference>
<dbReference type="InterPro" id="IPR017871">
    <property type="entry name" value="ABC_transporter-like_CS"/>
</dbReference>
<evidence type="ECO:0000256" key="6">
    <source>
        <dbReference type="ARBA" id="ARBA00022741"/>
    </source>
</evidence>
<keyword evidence="8" id="KW-1278">Translocase</keyword>
<dbReference type="Pfam" id="PF00005">
    <property type="entry name" value="ABC_tran"/>
    <property type="match status" value="1"/>
</dbReference>
<dbReference type="InterPro" id="IPR003439">
    <property type="entry name" value="ABC_transporter-like_ATP-bd"/>
</dbReference>
<dbReference type="AlphaFoldDB" id="A0A538SBC5"/>
<organism evidence="11 12">
    <name type="scientific">Eiseniibacteriota bacterium</name>
    <dbReference type="NCBI Taxonomy" id="2212470"/>
    <lineage>
        <taxon>Bacteria</taxon>
        <taxon>Candidatus Eiseniibacteriota</taxon>
    </lineage>
</organism>
<dbReference type="Gene3D" id="3.40.50.300">
    <property type="entry name" value="P-loop containing nucleotide triphosphate hydrolases"/>
    <property type="match status" value="1"/>
</dbReference>
<evidence type="ECO:0000313" key="11">
    <source>
        <dbReference type="EMBL" id="TMQ48671.1"/>
    </source>
</evidence>
<dbReference type="PANTHER" id="PTHR43297:SF14">
    <property type="entry name" value="ATPASE AAA-TYPE CORE DOMAIN-CONTAINING PROTEIN"/>
    <property type="match status" value="1"/>
</dbReference>
<proteinExistence type="inferred from homology"/>
<dbReference type="GO" id="GO:0016887">
    <property type="term" value="F:ATP hydrolysis activity"/>
    <property type="evidence" value="ECO:0007669"/>
    <property type="project" value="InterPro"/>
</dbReference>
<dbReference type="InterPro" id="IPR027417">
    <property type="entry name" value="P-loop_NTPase"/>
</dbReference>
<dbReference type="SMART" id="SM00382">
    <property type="entry name" value="AAA"/>
    <property type="match status" value="1"/>
</dbReference>
<evidence type="ECO:0000256" key="1">
    <source>
        <dbReference type="ARBA" id="ARBA00004202"/>
    </source>
</evidence>
<evidence type="ECO:0000256" key="7">
    <source>
        <dbReference type="ARBA" id="ARBA00022840"/>
    </source>
</evidence>
<dbReference type="InterPro" id="IPR013563">
    <property type="entry name" value="Oligopep_ABC_C"/>
</dbReference>
<dbReference type="InterPro" id="IPR003593">
    <property type="entry name" value="AAA+_ATPase"/>
</dbReference>
<sequence>MAEPILKVEDLSVDYEVGAGTFHALQDVSFEMKPGRVAGIVGETGCGKSTLAHAIPRLLPEPPARIRRGKIWFRGIDLLALPKWKLPLVRGTAVSMIFQEPINSLNPAYRVYDQLVEAVRIRKMRETGRSPVLFTETKPHDYSQTPSPKASEVLRRPLAPTLPLGRMRRLVGFSRETFRSDVLEYLRLVRINDPETILNLYPHELSGGMRQRIMIAMALSEKPSLLIADEPTSALDITIQAQVLTLMKELMEEVRTSILFISHDLGVIAEMADDVGVMYAGHLVEFGPVDEVYSSPRHPYTKALLRSVPKQYKDDGPLPSLPGSVPNLSALPAGCTFHPRCPLAQPVCTREPGPPLERAKVAQSPEHKAACYFSEEVESLT</sequence>
<name>A0A538SBC5_UNCEI</name>
<protein>
    <submittedName>
        <fullName evidence="11">ABC transporter ATP-binding protein</fullName>
    </submittedName>
</protein>
<accession>A0A538SBC5</accession>
<dbReference type="Pfam" id="PF08352">
    <property type="entry name" value="oligo_HPY"/>
    <property type="match status" value="1"/>
</dbReference>
<comment type="subcellular location">
    <subcellularLocation>
        <location evidence="1">Cell membrane</location>
        <topology evidence="1">Peripheral membrane protein</topology>
    </subcellularLocation>
</comment>
<dbReference type="NCBIfam" id="TIGR01727">
    <property type="entry name" value="oligo_HPY"/>
    <property type="match status" value="1"/>
</dbReference>
<dbReference type="PROSITE" id="PS00211">
    <property type="entry name" value="ABC_TRANSPORTER_1"/>
    <property type="match status" value="1"/>
</dbReference>
<comment type="similarity">
    <text evidence="2">Belongs to the ABC transporter superfamily.</text>
</comment>
<keyword evidence="9" id="KW-0472">Membrane</keyword>
<dbReference type="Proteomes" id="UP000316292">
    <property type="component" value="Unassembled WGS sequence"/>
</dbReference>
<dbReference type="CDD" id="cd03257">
    <property type="entry name" value="ABC_NikE_OppD_transporters"/>
    <property type="match status" value="1"/>
</dbReference>
<evidence type="ECO:0000313" key="12">
    <source>
        <dbReference type="Proteomes" id="UP000316292"/>
    </source>
</evidence>
<keyword evidence="4" id="KW-1003">Cell membrane</keyword>